<evidence type="ECO:0000313" key="1">
    <source>
        <dbReference type="EMBL" id="STE54599.1"/>
    </source>
</evidence>
<dbReference type="AlphaFoldDB" id="A0A376J4C7"/>
<dbReference type="Proteomes" id="UP000255201">
    <property type="component" value="Unassembled WGS sequence"/>
</dbReference>
<proteinExistence type="predicted"/>
<evidence type="ECO:0000313" key="2">
    <source>
        <dbReference type="Proteomes" id="UP000255201"/>
    </source>
</evidence>
<accession>A0A376J4C7</accession>
<dbReference type="EMBL" id="UFZL01000001">
    <property type="protein sequence ID" value="STE54599.1"/>
    <property type="molecule type" value="Genomic_DNA"/>
</dbReference>
<name>A0A376J4C7_ECOLX</name>
<sequence length="82" mass="8570">MNIMLLLMPVNVALKIRCAGPGPGHDDRDHREAMVLSEGHIQCGLTVIPFSAAAADAVGITGLNAQGDIFPDTGFQSGLQVQ</sequence>
<gene>
    <name evidence="1" type="ORF">NCTC10764_01278</name>
</gene>
<reference evidence="1 2" key="1">
    <citation type="submission" date="2018-06" db="EMBL/GenBank/DDBJ databases">
        <authorList>
            <consortium name="Pathogen Informatics"/>
            <person name="Doyle S."/>
        </authorList>
    </citation>
    <scope>NUCLEOTIDE SEQUENCE [LARGE SCALE GENOMIC DNA]</scope>
    <source>
        <strain evidence="1 2">NCTC10764</strain>
    </source>
</reference>
<protein>
    <submittedName>
        <fullName evidence="1">Uncharacterized protein</fullName>
    </submittedName>
</protein>
<organism evidence="1 2">
    <name type="scientific">Escherichia coli</name>
    <dbReference type="NCBI Taxonomy" id="562"/>
    <lineage>
        <taxon>Bacteria</taxon>
        <taxon>Pseudomonadati</taxon>
        <taxon>Pseudomonadota</taxon>
        <taxon>Gammaproteobacteria</taxon>
        <taxon>Enterobacterales</taxon>
        <taxon>Enterobacteriaceae</taxon>
        <taxon>Escherichia</taxon>
    </lineage>
</organism>